<gene>
    <name evidence="1" type="ORF">QUF54_02955</name>
</gene>
<accession>A0ABT7VSN3</accession>
<proteinExistence type="predicted"/>
<organism evidence="1 2">
    <name type="scientific">Candidatus Marithioploca araucensis</name>
    <dbReference type="NCBI Taxonomy" id="70273"/>
    <lineage>
        <taxon>Bacteria</taxon>
        <taxon>Pseudomonadati</taxon>
        <taxon>Pseudomonadota</taxon>
        <taxon>Gammaproteobacteria</taxon>
        <taxon>Thiotrichales</taxon>
        <taxon>Thiotrichaceae</taxon>
        <taxon>Candidatus Marithioploca</taxon>
    </lineage>
</organism>
<name>A0ABT7VSN3_9GAMM</name>
<dbReference type="Proteomes" id="UP001171945">
    <property type="component" value="Unassembled WGS sequence"/>
</dbReference>
<evidence type="ECO:0000313" key="1">
    <source>
        <dbReference type="EMBL" id="MDM8562291.1"/>
    </source>
</evidence>
<sequence length="279" mass="30554">MLERLFLKMLLNSGIILLLAFSNVLYARDIVLPSLTTDFYIEASQPNVTLLRKEYRESSLPQAFGIGELVRIKVLIPPGASKMSMGGTSNFWYGNGPGKQLVFEVFGEDPGNKICAEGETTACISLNDLKPYTGAFVLTQERSETSFEKDQPFFAHLVFYNPNTSKLFNFVSLNMTIVVTDSHAYNTWRAKRPWAGGTSPSNDGVGETLGVVVKPDPPEDDCTKAGSDSPCYSLSSETLHIPKVIIDGNDSVSFCDIEMTSFTTPTGLQFTLSKGSPCQ</sequence>
<dbReference type="EMBL" id="JAUCGM010000107">
    <property type="protein sequence ID" value="MDM8562291.1"/>
    <property type="molecule type" value="Genomic_DNA"/>
</dbReference>
<keyword evidence="2" id="KW-1185">Reference proteome</keyword>
<evidence type="ECO:0000313" key="2">
    <source>
        <dbReference type="Proteomes" id="UP001171945"/>
    </source>
</evidence>
<comment type="caution">
    <text evidence="1">The sequence shown here is derived from an EMBL/GenBank/DDBJ whole genome shotgun (WGS) entry which is preliminary data.</text>
</comment>
<reference evidence="1" key="1">
    <citation type="submission" date="2023-06" db="EMBL/GenBank/DDBJ databases">
        <title>Uncultivated large filamentous bacteria from sulfidic sediments reveal new species and different genomic features in energy metabolism and defense.</title>
        <authorList>
            <person name="Fonseca A."/>
        </authorList>
    </citation>
    <scope>NUCLEOTIDE SEQUENCE</scope>
    <source>
        <strain evidence="1">HSG4</strain>
    </source>
</reference>
<protein>
    <submittedName>
        <fullName evidence="1">Uncharacterized protein</fullName>
    </submittedName>
</protein>